<dbReference type="InterPro" id="IPR013783">
    <property type="entry name" value="Ig-like_fold"/>
</dbReference>
<protein>
    <submittedName>
        <fullName evidence="4">Transglutaminase</fullName>
    </submittedName>
</protein>
<feature type="compositionally biased region" description="Basic residues" evidence="1">
    <location>
        <begin position="169"/>
        <end position="178"/>
    </location>
</feature>
<dbReference type="AlphaFoldDB" id="A0A2N5IS53"/>
<dbReference type="Proteomes" id="UP000663067">
    <property type="component" value="Chromosome"/>
</dbReference>
<organism evidence="4 6">
    <name type="scientific">Bifidobacterium imperatoris</name>
    <dbReference type="NCBI Taxonomy" id="2020965"/>
    <lineage>
        <taxon>Bacteria</taxon>
        <taxon>Bacillati</taxon>
        <taxon>Actinomycetota</taxon>
        <taxon>Actinomycetes</taxon>
        <taxon>Bifidobacteriales</taxon>
        <taxon>Bifidobacteriaceae</taxon>
        <taxon>Bifidobacterium</taxon>
    </lineage>
</organism>
<dbReference type="Pfam" id="PF01841">
    <property type="entry name" value="Transglut_core"/>
    <property type="match status" value="1"/>
</dbReference>
<evidence type="ECO:0000313" key="4">
    <source>
        <dbReference type="EMBL" id="PLS24798.1"/>
    </source>
</evidence>
<dbReference type="EMBL" id="CP071591">
    <property type="protein sequence ID" value="QSY57982.1"/>
    <property type="molecule type" value="Genomic_DNA"/>
</dbReference>
<keyword evidence="2" id="KW-0812">Transmembrane</keyword>
<feature type="compositionally biased region" description="Polar residues" evidence="1">
    <location>
        <begin position="155"/>
        <end position="168"/>
    </location>
</feature>
<feature type="compositionally biased region" description="Low complexity" evidence="1">
    <location>
        <begin position="1"/>
        <end position="78"/>
    </location>
</feature>
<gene>
    <name evidence="5" type="ORF">BLI708_01230</name>
    <name evidence="4" type="ORF">Tam1G_1126</name>
</gene>
<evidence type="ECO:0000313" key="7">
    <source>
        <dbReference type="Proteomes" id="UP000663067"/>
    </source>
</evidence>
<feature type="domain" description="Transglutaminase-like" evidence="3">
    <location>
        <begin position="842"/>
        <end position="900"/>
    </location>
</feature>
<reference evidence="5 7" key="2">
    <citation type="submission" date="2021-03" db="EMBL/GenBank/DDBJ databases">
        <title>Genome sequencing of Bifidobacterium imperatoris JCM 32708.</title>
        <authorList>
            <person name="Kim J."/>
        </authorList>
    </citation>
    <scope>NUCLEOTIDE SEQUENCE [LARGE SCALE GENOMIC DNA]</scope>
    <source>
        <strain evidence="5 7">JCM 32708</strain>
    </source>
</reference>
<keyword evidence="2" id="KW-0472">Membrane</keyword>
<proteinExistence type="predicted"/>
<feature type="compositionally biased region" description="Low complexity" evidence="1">
    <location>
        <begin position="119"/>
        <end position="154"/>
    </location>
</feature>
<dbReference type="GO" id="GO:0005975">
    <property type="term" value="P:carbohydrate metabolic process"/>
    <property type="evidence" value="ECO:0007669"/>
    <property type="project" value="UniProtKB-ARBA"/>
</dbReference>
<keyword evidence="7" id="KW-1185">Reference proteome</keyword>
<feature type="transmembrane region" description="Helical" evidence="2">
    <location>
        <begin position="193"/>
        <end position="219"/>
    </location>
</feature>
<feature type="region of interest" description="Disordered" evidence="1">
    <location>
        <begin position="1"/>
        <end position="187"/>
    </location>
</feature>
<dbReference type="InterPro" id="IPR052557">
    <property type="entry name" value="CAP/Cytokinesis_protein"/>
</dbReference>
<dbReference type="InterPro" id="IPR002931">
    <property type="entry name" value="Transglutaminase-like"/>
</dbReference>
<dbReference type="InterPro" id="IPR038765">
    <property type="entry name" value="Papain-like_cys_pep_sf"/>
</dbReference>
<keyword evidence="2" id="KW-1133">Transmembrane helix</keyword>
<evidence type="ECO:0000313" key="5">
    <source>
        <dbReference type="EMBL" id="QSY57982.1"/>
    </source>
</evidence>
<dbReference type="PANTHER" id="PTHR46333:SF2">
    <property type="entry name" value="CYTOKINESIS PROTEIN 3"/>
    <property type="match status" value="1"/>
</dbReference>
<dbReference type="RefSeq" id="WP_101625776.1">
    <property type="nucleotide sequence ID" value="NZ_CP071591.1"/>
</dbReference>
<sequence length="939" mass="104520">MESQQPSNDNNQPSQPSGQWQQGPGQNTGANQWPQQGQYNSQGQYSQYGQYGQYNQYGQQSPQPAQPQYQPVQYAQPQQPQPTQPPYPAQYQTNPAQQPNPQQPQSQWPQSPQYPQPQYPQGQPAYQQPQQYQQYQAAQPGQQPYQSQNPSQQTGYPTQAQPGAQSTSHKAKHPKRNKPAQTNPKGQKRKPKWWIILIAIVVALALVFGIASVAGYYMLKADGAIDGIMADSTMPNKEQAYAGMPSDKYQFKDPIAVDTYYEFELIMKDPVKIKDSVKWGEAQMTGVDLSLDDCVRVYQDSSFGVPVPTSTIATEPFNDKEGTGTITVSGNMNLPKDMQHGDSIGKERGFLPSDGYYYVQYVGANGKKLTKPIVQFFRVKEHTDITRLPQVNNVTPVVNKDGGVDISWDKVDGAKSYNVYAYIRFQARGNEGDENYSPEHFSLEKIGSSSKTQLLSADYDKPKEYKDDTLGTSVLKQNMAFQSLAVESQDYLNRCEKDTSEYCAEALQEAGGGWDAESAGKLYFVVTAVDKDGHEGRWHAIDANNLVPTIPIGQATQAQTDQWSYGLKGVFGEDNTVEEDMQAYVYTFVEMANGATVAVPSEFSDLTSNGRNGWKFIYSAPGTKIKNTGNLYYEGDLTQTFSQITKAATDALPKAGGVLDRLNSVGKTDWTGYDKKKIDSDTKESPFFSYASTDFGKYLANNILNGHEVIDITKYASDEYQTSTQDVMSEVIYQNPYIAVDSTRVSYTVRKNGNKTVMWVKYPENYQQRQKEVESLVNSVKGQFQGSDSDKAVAIDQYLAGKMEYDYDSISTLGDKNTSKSTFDNSNTDVLEKYPNAWSVYGMVSGKGVCMSYAYAYQVLAKAAGLDSRVVVGSVSGAKISHAWNYVHINGEWLLIDSTWDDTGSTAYDKYQLKKPSDVTDHFAFEQGWTLASEAGNYK</sequence>
<name>A0A2N5IS53_9BIFI</name>
<dbReference type="Gene3D" id="3.10.620.30">
    <property type="match status" value="1"/>
</dbReference>
<feature type="compositionally biased region" description="Low complexity" evidence="1">
    <location>
        <begin position="89"/>
        <end position="111"/>
    </location>
</feature>
<dbReference type="Proteomes" id="UP000234855">
    <property type="component" value="Unassembled WGS sequence"/>
</dbReference>
<dbReference type="EMBL" id="NMWV01000014">
    <property type="protein sequence ID" value="PLS24798.1"/>
    <property type="molecule type" value="Genomic_DNA"/>
</dbReference>
<dbReference type="SMART" id="SM00460">
    <property type="entry name" value="TGc"/>
    <property type="match status" value="1"/>
</dbReference>
<evidence type="ECO:0000313" key="6">
    <source>
        <dbReference type="Proteomes" id="UP000234855"/>
    </source>
</evidence>
<dbReference type="Gene3D" id="2.60.40.10">
    <property type="entry name" value="Immunoglobulins"/>
    <property type="match status" value="1"/>
</dbReference>
<dbReference type="GO" id="GO:0005737">
    <property type="term" value="C:cytoplasm"/>
    <property type="evidence" value="ECO:0007669"/>
    <property type="project" value="TreeGrafter"/>
</dbReference>
<reference evidence="4 6" key="1">
    <citation type="submission" date="2017-07" db="EMBL/GenBank/DDBJ databases">
        <title>Bifidobacterium novel species.</title>
        <authorList>
            <person name="Lugli G.A."/>
            <person name="Milani C."/>
            <person name="Duranti S."/>
            <person name="Mangifesta M."/>
        </authorList>
    </citation>
    <scope>NUCLEOTIDE SEQUENCE [LARGE SCALE GENOMIC DNA]</scope>
    <source>
        <strain evidence="4 6">45</strain>
    </source>
</reference>
<dbReference type="SUPFAM" id="SSF54001">
    <property type="entry name" value="Cysteine proteinases"/>
    <property type="match status" value="1"/>
</dbReference>
<evidence type="ECO:0000256" key="1">
    <source>
        <dbReference type="SAM" id="MobiDB-lite"/>
    </source>
</evidence>
<accession>A0A2N5IS53</accession>
<evidence type="ECO:0000259" key="3">
    <source>
        <dbReference type="SMART" id="SM00460"/>
    </source>
</evidence>
<feature type="compositionally biased region" description="Pro residues" evidence="1">
    <location>
        <begin position="79"/>
        <end position="88"/>
    </location>
</feature>
<evidence type="ECO:0000256" key="2">
    <source>
        <dbReference type="SAM" id="Phobius"/>
    </source>
</evidence>
<dbReference type="PANTHER" id="PTHR46333">
    <property type="entry name" value="CYTOKINESIS PROTEIN 3"/>
    <property type="match status" value="1"/>
</dbReference>